<organism evidence="2 3">
    <name type="scientific">Mytilus coruscus</name>
    <name type="common">Sea mussel</name>
    <dbReference type="NCBI Taxonomy" id="42192"/>
    <lineage>
        <taxon>Eukaryota</taxon>
        <taxon>Metazoa</taxon>
        <taxon>Spiralia</taxon>
        <taxon>Lophotrochozoa</taxon>
        <taxon>Mollusca</taxon>
        <taxon>Bivalvia</taxon>
        <taxon>Autobranchia</taxon>
        <taxon>Pteriomorphia</taxon>
        <taxon>Mytilida</taxon>
        <taxon>Mytiloidea</taxon>
        <taxon>Mytilidae</taxon>
        <taxon>Mytilinae</taxon>
        <taxon>Mytilus</taxon>
    </lineage>
</organism>
<reference evidence="2 3" key="1">
    <citation type="submission" date="2020-06" db="EMBL/GenBank/DDBJ databases">
        <authorList>
            <person name="Li R."/>
            <person name="Bekaert M."/>
        </authorList>
    </citation>
    <scope>NUCLEOTIDE SEQUENCE [LARGE SCALE GENOMIC DNA]</scope>
    <source>
        <strain evidence="3">wild</strain>
    </source>
</reference>
<evidence type="ECO:0000256" key="1">
    <source>
        <dbReference type="SAM" id="MobiDB-lite"/>
    </source>
</evidence>
<feature type="compositionally biased region" description="Low complexity" evidence="1">
    <location>
        <begin position="13"/>
        <end position="67"/>
    </location>
</feature>
<protein>
    <submittedName>
        <fullName evidence="2">Uncharacterized protein</fullName>
    </submittedName>
</protein>
<keyword evidence="3" id="KW-1185">Reference proteome</keyword>
<sequence>MSNSNSNSKEDNISNSGNNSNSNSKEENISNSGNISNSKKENISNSGNNSNSKEENISNSGNNSNSNSKEENISNRENIVKHGDNSNTSSVTLEDKNLVCSTPILGSEQSIASNVIARQVLRSDGVYVEGHIQGSEVNFYYDEKSAAESLGQDLESLDQWAEDCDVTDNADKTQSIIAVDPTYFQRSRDSQLINPQENAQKNNGMKIKTNSDMNSNFATVTSDTVSSSSKNRFSTKELIDTDSTAKIYTPHDLTDHSSNSKKGFAVNQEKGSRKSAVIVPMQAIQDQTSKHIMYRNLIKWEKVNKENYEQKVIEELKDHKYLNMRTPYGIEQGTRQLITELNRAVDQCYPQRKSKFKRREKMSWSPKLSQTVIFSESKKAFYLWKKAGSPPSKTTYITYGELILNEQLDQFQVLIKELS</sequence>
<accession>A0A6J8C8K4</accession>
<feature type="region of interest" description="Disordered" evidence="1">
    <location>
        <begin position="250"/>
        <end position="269"/>
    </location>
</feature>
<name>A0A6J8C8K4_MYTCO</name>
<evidence type="ECO:0000313" key="3">
    <source>
        <dbReference type="Proteomes" id="UP000507470"/>
    </source>
</evidence>
<proteinExistence type="predicted"/>
<dbReference type="EMBL" id="CACVKT020005065">
    <property type="protein sequence ID" value="CAC5392755.1"/>
    <property type="molecule type" value="Genomic_DNA"/>
</dbReference>
<evidence type="ECO:0000313" key="2">
    <source>
        <dbReference type="EMBL" id="CAC5392755.1"/>
    </source>
</evidence>
<dbReference type="AlphaFoldDB" id="A0A6J8C8K4"/>
<feature type="region of interest" description="Disordered" evidence="1">
    <location>
        <begin position="1"/>
        <end position="72"/>
    </location>
</feature>
<gene>
    <name evidence="2" type="ORF">MCOR_27667</name>
</gene>
<dbReference type="Proteomes" id="UP000507470">
    <property type="component" value="Unassembled WGS sequence"/>
</dbReference>